<feature type="compositionally biased region" description="Basic and acidic residues" evidence="5">
    <location>
        <begin position="17"/>
        <end position="40"/>
    </location>
</feature>
<dbReference type="Pfam" id="PF00400">
    <property type="entry name" value="WD40"/>
    <property type="match status" value="5"/>
</dbReference>
<sequence>MASDSDSEEFFDAETTPLRKSEDKLREAEASPKSSPEKLDGSSSAASGPSSSDNSAAEKRTSQIEMERALEEAAQRAQETEKRQRQIEEMRRRMLYEDEEPGGGFSSEDQASLASSSVEGVFIPSGRGSSLATKGSSAPGAEGDGTSLSSSNASSNLHPAEPDLVASTKSGSGESSQPVAPPRKRKQHTKGGLRVNTTDDSDCASLNSLPPLGLPSPLSAVESITQELEFSLDLSSAIQGQYVVKPQDDERDRGPRRSESRRSLGRHSGAGDGVSRDSPEKQPLFVPHSPHRTPEGSLRQLNMVMRTRSDSGRALTDKEILDQVEVLNLDTGEKIPLSVAEEKLPRCLNPLALHIMRITSEYVSHLDKNRESDEESIDFRQSSQDQSDSNTLKKRATRLTKMIGKKVGKKVGKTVSRIKTVADEKLHSRHSEEMECSDTEASPDARETLKIKTSSSHKAPADFDSIRVVQEIVGEHTGAVWTMKFSPCGRLMATAGQDNVLRIWVLRDAYEHFDDMRKKYKAEVKKDSQENPGSSTTEEDDKQKTDAEEPEDVKGPFLPKPFCTYEGHTADLLDVSWSRNYFILSSSMDKTVRLWHISSRECLCCFQHVDFVTAIAFHPRDDRYFLSGSLDGKLRLWNIPDKKVALWNELDGQTKLITAANFCQNGKFAVVGSYDGRCVFYNTEQLKYYTQIHVRSTRGKNAQGRKISGIEPMPGEDKILVTSNDSRIRLYDLRDLSLSCKYKGYVNLSSQIKGSFSHDGRYIISGSENQFIYIWKTYHDYKFSSARRDRNDYWEGIKAHNAVVTAAVFAPNPDVVLKQLDDVDASSATAAPEGANSGGNYVIISADFAGTIKVFAKRPRAKAAS</sequence>
<dbReference type="InterPro" id="IPR001680">
    <property type="entry name" value="WD40_rpt"/>
</dbReference>
<keyword evidence="2 4" id="KW-0853">WD repeat</keyword>
<accession>A0A131Y158</accession>
<dbReference type="PROSITE" id="PS50294">
    <property type="entry name" value="WD_REPEATS_REGION"/>
    <property type="match status" value="3"/>
</dbReference>
<feature type="region of interest" description="Disordered" evidence="5">
    <location>
        <begin position="241"/>
        <end position="301"/>
    </location>
</feature>
<feature type="region of interest" description="Disordered" evidence="5">
    <location>
        <begin position="426"/>
        <end position="445"/>
    </location>
</feature>
<feature type="region of interest" description="Disordered" evidence="5">
    <location>
        <begin position="1"/>
        <end position="217"/>
    </location>
</feature>
<dbReference type="EMBL" id="GEFM01003179">
    <property type="protein sequence ID" value="JAP72617.1"/>
    <property type="molecule type" value="mRNA"/>
</dbReference>
<evidence type="ECO:0000256" key="3">
    <source>
        <dbReference type="ARBA" id="ARBA00022737"/>
    </source>
</evidence>
<dbReference type="InterPro" id="IPR015943">
    <property type="entry name" value="WD40/YVTN_repeat-like_dom_sf"/>
</dbReference>
<evidence type="ECO:0000256" key="4">
    <source>
        <dbReference type="PROSITE-ProRule" id="PRU00221"/>
    </source>
</evidence>
<proteinExistence type="evidence at transcript level"/>
<organism evidence="6">
    <name type="scientific">Ixodes ricinus</name>
    <name type="common">Common tick</name>
    <name type="synonym">Acarus ricinus</name>
    <dbReference type="NCBI Taxonomy" id="34613"/>
    <lineage>
        <taxon>Eukaryota</taxon>
        <taxon>Metazoa</taxon>
        <taxon>Ecdysozoa</taxon>
        <taxon>Arthropoda</taxon>
        <taxon>Chelicerata</taxon>
        <taxon>Arachnida</taxon>
        <taxon>Acari</taxon>
        <taxon>Parasitiformes</taxon>
        <taxon>Ixodida</taxon>
        <taxon>Ixodoidea</taxon>
        <taxon>Ixodidae</taxon>
        <taxon>Ixodinae</taxon>
        <taxon>Ixodes</taxon>
    </lineage>
</organism>
<evidence type="ECO:0000256" key="5">
    <source>
        <dbReference type="SAM" id="MobiDB-lite"/>
    </source>
</evidence>
<feature type="repeat" description="WD" evidence="4">
    <location>
        <begin position="565"/>
        <end position="605"/>
    </location>
</feature>
<dbReference type="Gene3D" id="2.130.10.10">
    <property type="entry name" value="YVTN repeat-like/Quinoprotein amine dehydrogenase"/>
    <property type="match status" value="1"/>
</dbReference>
<dbReference type="InterPro" id="IPR020472">
    <property type="entry name" value="WD40_PAC1"/>
</dbReference>
<protein>
    <recommendedName>
        <fullName evidence="1">WD repeat-containing protein 44</fullName>
    </recommendedName>
</protein>
<feature type="compositionally biased region" description="Acidic residues" evidence="5">
    <location>
        <begin position="1"/>
        <end position="12"/>
    </location>
</feature>
<dbReference type="SMART" id="SM00320">
    <property type="entry name" value="WD40"/>
    <property type="match status" value="7"/>
</dbReference>
<feature type="compositionally biased region" description="Low complexity" evidence="5">
    <location>
        <begin position="147"/>
        <end position="157"/>
    </location>
</feature>
<feature type="repeat" description="WD" evidence="4">
    <location>
        <begin position="473"/>
        <end position="504"/>
    </location>
</feature>
<feature type="compositionally biased region" description="Basic residues" evidence="5">
    <location>
        <begin position="182"/>
        <end position="191"/>
    </location>
</feature>
<feature type="compositionally biased region" description="Basic and acidic residues" evidence="5">
    <location>
        <begin position="56"/>
        <end position="96"/>
    </location>
</feature>
<feature type="repeat" description="WD" evidence="4">
    <location>
        <begin position="605"/>
        <end position="639"/>
    </location>
</feature>
<feature type="compositionally biased region" description="Polar residues" evidence="5">
    <location>
        <begin position="127"/>
        <end position="136"/>
    </location>
</feature>
<dbReference type="InterPro" id="IPR036322">
    <property type="entry name" value="WD40_repeat_dom_sf"/>
</dbReference>
<dbReference type="CDD" id="cd00200">
    <property type="entry name" value="WD40"/>
    <property type="match status" value="1"/>
</dbReference>
<dbReference type="PRINTS" id="PR00320">
    <property type="entry name" value="GPROTEINBRPT"/>
</dbReference>
<dbReference type="InterPro" id="IPR040324">
    <property type="entry name" value="WDR44/Dgr2"/>
</dbReference>
<reference evidence="6" key="1">
    <citation type="submission" date="2016-02" db="EMBL/GenBank/DDBJ databases">
        <title>RNAseq analyses of the midgut from blood- or serum-fed Ixodes ricinus ticks.</title>
        <authorList>
            <person name="Perner J."/>
            <person name="Provaznik J."/>
            <person name="Schrenkova J."/>
            <person name="Urbanova V."/>
            <person name="Ribeiro J.M."/>
            <person name="Kopacek P."/>
        </authorList>
    </citation>
    <scope>NUCLEOTIDE SEQUENCE</scope>
    <source>
        <tissue evidence="6">Gut</tissue>
    </source>
</reference>
<feature type="region of interest" description="Disordered" evidence="5">
    <location>
        <begin position="373"/>
        <end position="397"/>
    </location>
</feature>
<keyword evidence="3" id="KW-0677">Repeat</keyword>
<feature type="compositionally biased region" description="Basic and acidic residues" evidence="5">
    <location>
        <begin position="246"/>
        <end position="262"/>
    </location>
</feature>
<evidence type="ECO:0000313" key="6">
    <source>
        <dbReference type="EMBL" id="JAP72617.1"/>
    </source>
</evidence>
<evidence type="ECO:0000256" key="2">
    <source>
        <dbReference type="ARBA" id="ARBA00022574"/>
    </source>
</evidence>
<dbReference type="SUPFAM" id="SSF50978">
    <property type="entry name" value="WD40 repeat-like"/>
    <property type="match status" value="1"/>
</dbReference>
<evidence type="ECO:0000256" key="1">
    <source>
        <dbReference type="ARBA" id="ARBA00021207"/>
    </source>
</evidence>
<feature type="compositionally biased region" description="Polar residues" evidence="5">
    <location>
        <begin position="167"/>
        <end position="178"/>
    </location>
</feature>
<dbReference type="PANTHER" id="PTHR14221:SF0">
    <property type="entry name" value="WD REPEAT-CONTAINING PROTEIN 44"/>
    <property type="match status" value="1"/>
</dbReference>
<feature type="compositionally biased region" description="Low complexity" evidence="5">
    <location>
        <begin position="205"/>
        <end position="217"/>
    </location>
</feature>
<dbReference type="PROSITE" id="PS50082">
    <property type="entry name" value="WD_REPEATS_2"/>
    <property type="match status" value="3"/>
</dbReference>
<feature type="compositionally biased region" description="Low complexity" evidence="5">
    <location>
        <begin position="42"/>
        <end position="55"/>
    </location>
</feature>
<feature type="compositionally biased region" description="Low complexity" evidence="5">
    <location>
        <begin position="106"/>
        <end position="117"/>
    </location>
</feature>
<dbReference type="PANTHER" id="PTHR14221">
    <property type="entry name" value="WD REPEAT DOMAIN 44"/>
    <property type="match status" value="1"/>
</dbReference>
<feature type="region of interest" description="Disordered" evidence="5">
    <location>
        <begin position="523"/>
        <end position="558"/>
    </location>
</feature>
<name>A0A131Y158_IXORI</name>
<dbReference type="AlphaFoldDB" id="A0A131Y158"/>